<proteinExistence type="predicted"/>
<dbReference type="GO" id="GO:0005886">
    <property type="term" value="C:plasma membrane"/>
    <property type="evidence" value="ECO:0007669"/>
    <property type="project" value="UniProtKB-SubCell"/>
</dbReference>
<keyword evidence="5 6" id="KW-0472">Membrane</keyword>
<accession>A0A268EQR3</accession>
<comment type="subcellular location">
    <subcellularLocation>
        <location evidence="1">Cell membrane</location>
        <topology evidence="1">Multi-pass membrane protein</topology>
    </subcellularLocation>
</comment>
<dbReference type="EMBL" id="NPBY01000045">
    <property type="protein sequence ID" value="PAD75469.1"/>
    <property type="molecule type" value="Genomic_DNA"/>
</dbReference>
<name>A0A268EQR3_9BACL</name>
<dbReference type="AlphaFoldDB" id="A0A268EQR3"/>
<feature type="transmembrane region" description="Helical" evidence="6">
    <location>
        <begin position="332"/>
        <end position="351"/>
    </location>
</feature>
<dbReference type="InterPro" id="IPR013525">
    <property type="entry name" value="ABC2_TM"/>
</dbReference>
<dbReference type="InterPro" id="IPR051449">
    <property type="entry name" value="ABC-2_transporter_component"/>
</dbReference>
<keyword evidence="4 6" id="KW-1133">Transmembrane helix</keyword>
<feature type="transmembrane region" description="Helical" evidence="6">
    <location>
        <begin position="21"/>
        <end position="42"/>
    </location>
</feature>
<evidence type="ECO:0000256" key="4">
    <source>
        <dbReference type="ARBA" id="ARBA00022989"/>
    </source>
</evidence>
<sequence length="434" mass="47621">MNNTWTVIRFTFMNKVKTKSFLVTTLIFAILLSVGINLPYLIQLFTGDGDSGSKAAERIGLVYGQQQELATELETSWGQLTTNYELIPYETEDQQLLSQDMDNGLIEGYLKFEEQEGGLFPAVVYTAGEDRMELELQSNLQAALQIIKTRSIAQGLNLTEAQITEINTPVQIESRSLDAGNAGDAEGEGAFPGSSAEAMDYVLVYALVILFFFTLMSTGNMIASEVTTEKSSRIMEILITSVSPLSQMFGKVIGMLLLGLFQILSFGVVVAINLMLPHNIEVLKDLNLDISAIDPALLILGLVFYILGYFLYAVLYAAVGSIISRTEDLGQAIMPLTMVSLVAFYIAIFSLSTPNSTLLKVSSFIPFTSPTTILVRVGLGDVPMWEVAASLVILIVSILAFGWLSAKIYRTGVLLYGKRPSFKELMKAMKAYKM</sequence>
<evidence type="ECO:0000256" key="3">
    <source>
        <dbReference type="ARBA" id="ARBA00022692"/>
    </source>
</evidence>
<dbReference type="Proteomes" id="UP000215596">
    <property type="component" value="Unassembled WGS sequence"/>
</dbReference>
<dbReference type="Pfam" id="PF12698">
    <property type="entry name" value="ABC2_membrane_3"/>
    <property type="match status" value="1"/>
</dbReference>
<evidence type="ECO:0000259" key="7">
    <source>
        <dbReference type="Pfam" id="PF12698"/>
    </source>
</evidence>
<evidence type="ECO:0000313" key="8">
    <source>
        <dbReference type="EMBL" id="PAD75469.1"/>
    </source>
</evidence>
<feature type="transmembrane region" description="Helical" evidence="6">
    <location>
        <begin position="252"/>
        <end position="276"/>
    </location>
</feature>
<keyword evidence="2" id="KW-1003">Cell membrane</keyword>
<dbReference type="GO" id="GO:0140359">
    <property type="term" value="F:ABC-type transporter activity"/>
    <property type="evidence" value="ECO:0007669"/>
    <property type="project" value="InterPro"/>
</dbReference>
<gene>
    <name evidence="8" type="ORF">CHH67_14765</name>
</gene>
<reference evidence="8 9" key="1">
    <citation type="submission" date="2017-07" db="EMBL/GenBank/DDBJ databases">
        <title>Isolation and whole genome analysis of endospore-forming bacteria from heroin.</title>
        <authorList>
            <person name="Kalinowski J."/>
            <person name="Ahrens B."/>
            <person name="Al-Dilaimi A."/>
            <person name="Winkler A."/>
            <person name="Wibberg D."/>
            <person name="Schleenbecker U."/>
            <person name="Ruckert C."/>
            <person name="Wolfel R."/>
            <person name="Grass G."/>
        </authorList>
    </citation>
    <scope>NUCLEOTIDE SEQUENCE [LARGE SCALE GENOMIC DNA]</scope>
    <source>
        <strain evidence="8 9">7537-G1</strain>
    </source>
</reference>
<comment type="caution">
    <text evidence="8">The sequence shown here is derived from an EMBL/GenBank/DDBJ whole genome shotgun (WGS) entry which is preliminary data.</text>
</comment>
<feature type="transmembrane region" description="Helical" evidence="6">
    <location>
        <begin position="296"/>
        <end position="320"/>
    </location>
</feature>
<evidence type="ECO:0000256" key="6">
    <source>
        <dbReference type="SAM" id="Phobius"/>
    </source>
</evidence>
<feature type="domain" description="ABC-2 type transporter transmembrane" evidence="7">
    <location>
        <begin position="19"/>
        <end position="406"/>
    </location>
</feature>
<dbReference type="PANTHER" id="PTHR30294:SF29">
    <property type="entry name" value="MULTIDRUG ABC TRANSPORTER PERMEASE YBHS-RELATED"/>
    <property type="match status" value="1"/>
</dbReference>
<evidence type="ECO:0000256" key="1">
    <source>
        <dbReference type="ARBA" id="ARBA00004651"/>
    </source>
</evidence>
<feature type="transmembrane region" description="Helical" evidence="6">
    <location>
        <begin position="387"/>
        <end position="409"/>
    </location>
</feature>
<dbReference type="RefSeq" id="WP_095265959.1">
    <property type="nucleotide sequence ID" value="NZ_NPBY01000045.1"/>
</dbReference>
<protein>
    <submittedName>
        <fullName evidence="8">ABC transporter permease</fullName>
    </submittedName>
</protein>
<organism evidence="8 9">
    <name type="scientific">Paenibacillus campinasensis</name>
    <dbReference type="NCBI Taxonomy" id="66347"/>
    <lineage>
        <taxon>Bacteria</taxon>
        <taxon>Bacillati</taxon>
        <taxon>Bacillota</taxon>
        <taxon>Bacilli</taxon>
        <taxon>Bacillales</taxon>
        <taxon>Paenibacillaceae</taxon>
        <taxon>Paenibacillus</taxon>
    </lineage>
</organism>
<evidence type="ECO:0000256" key="5">
    <source>
        <dbReference type="ARBA" id="ARBA00023136"/>
    </source>
</evidence>
<evidence type="ECO:0000256" key="2">
    <source>
        <dbReference type="ARBA" id="ARBA00022475"/>
    </source>
</evidence>
<feature type="transmembrane region" description="Helical" evidence="6">
    <location>
        <begin position="202"/>
        <end position="223"/>
    </location>
</feature>
<dbReference type="OrthoDB" id="9768837at2"/>
<dbReference type="PANTHER" id="PTHR30294">
    <property type="entry name" value="MEMBRANE COMPONENT OF ABC TRANSPORTER YHHJ-RELATED"/>
    <property type="match status" value="1"/>
</dbReference>
<evidence type="ECO:0000313" key="9">
    <source>
        <dbReference type="Proteomes" id="UP000215596"/>
    </source>
</evidence>
<keyword evidence="3 6" id="KW-0812">Transmembrane</keyword>